<dbReference type="InterPro" id="IPR011270">
    <property type="entry name" value="Pur_Nuc_Pase_Ino/Guo-sp"/>
</dbReference>
<dbReference type="UniPathway" id="UPA00606"/>
<feature type="binding site" evidence="8">
    <location>
        <position position="190"/>
    </location>
    <ligand>
        <name>a purine D-ribonucleoside</name>
        <dbReference type="ChEBI" id="CHEBI:142355"/>
    </ligand>
</feature>
<dbReference type="Pfam" id="PF01048">
    <property type="entry name" value="PNP_UDP_1"/>
    <property type="match status" value="1"/>
</dbReference>
<dbReference type="CDD" id="cd09009">
    <property type="entry name" value="PNP-EcPNPII_like"/>
    <property type="match status" value="1"/>
</dbReference>
<protein>
    <recommendedName>
        <fullName evidence="7">Purine nucleoside phosphorylase</fullName>
        <ecNumber evidence="7">2.4.2.1</ecNumber>
    </recommendedName>
    <alternativeName>
        <fullName evidence="7">Inosine-guanosine phosphorylase</fullName>
    </alternativeName>
</protein>
<keyword evidence="11" id="KW-1185">Reference proteome</keyword>
<dbReference type="NCBIfam" id="TIGR01700">
    <property type="entry name" value="PNPH"/>
    <property type="match status" value="1"/>
</dbReference>
<keyword evidence="4 7" id="KW-0328">Glycosyltransferase</keyword>
<dbReference type="Proteomes" id="UP000013964">
    <property type="component" value="Chromosome"/>
</dbReference>
<evidence type="ECO:0000256" key="7">
    <source>
        <dbReference type="PIRNR" id="PIRNR000477"/>
    </source>
</evidence>
<dbReference type="PANTHER" id="PTHR11904">
    <property type="entry name" value="METHYLTHIOADENOSINE/PURINE NUCLEOSIDE PHOSPHORYLASE"/>
    <property type="match status" value="1"/>
</dbReference>
<feature type="binding site" evidence="8">
    <location>
        <position position="110"/>
    </location>
    <ligand>
        <name>phosphate</name>
        <dbReference type="ChEBI" id="CHEBI:43474"/>
    </ligand>
</feature>
<proteinExistence type="inferred from homology"/>
<dbReference type="GO" id="GO:0005737">
    <property type="term" value="C:cytoplasm"/>
    <property type="evidence" value="ECO:0007669"/>
    <property type="project" value="TreeGrafter"/>
</dbReference>
<feature type="binding site" evidence="8">
    <location>
        <begin position="78"/>
        <end position="80"/>
    </location>
    <ligand>
        <name>phosphate</name>
        <dbReference type="ChEBI" id="CHEBI:43474"/>
    </ligand>
</feature>
<dbReference type="InterPro" id="IPR011268">
    <property type="entry name" value="Purine_phosphorylase"/>
</dbReference>
<evidence type="ECO:0000259" key="9">
    <source>
        <dbReference type="Pfam" id="PF01048"/>
    </source>
</evidence>
<comment type="function">
    <text evidence="1">The purine nucleoside phosphorylases catalyze the phosphorolytic breakdown of the N-glycosidic bond in the beta-(deoxy)ribonucleoside molecules, with the formation of the corresponding free purine bases and pentose-1-phosphate. Cleaves guanosine, inosine, 2'-deoxyguanosine and 2'-deoxyinosine.</text>
</comment>
<feature type="binding site" evidence="8">
    <location>
        <position position="27"/>
    </location>
    <ligand>
        <name>phosphate</name>
        <dbReference type="ChEBI" id="CHEBI:43474"/>
    </ligand>
</feature>
<reference evidence="10 11" key="1">
    <citation type="journal article" date="2013" name="Genome Biol. Evol.">
        <title>Complete genomes of two dipteran-associated spiroplasmas provided insights into the origin, dynamics, and impacts of viral invasion in spiroplasma.</title>
        <authorList>
            <person name="Ku C."/>
            <person name="Lo W.S."/>
            <person name="Chen L.L."/>
            <person name="Kuo C.H."/>
        </authorList>
    </citation>
    <scope>NUCLEOTIDE SEQUENCE [LARGE SCALE GENOMIC DNA]</scope>
    <source>
        <strain evidence="10 11">DF-1</strain>
    </source>
</reference>
<feature type="binding site" evidence="8">
    <location>
        <position position="209"/>
    </location>
    <ligand>
        <name>phosphate</name>
        <dbReference type="ChEBI" id="CHEBI:43474"/>
    </ligand>
</feature>
<comment type="catalytic activity">
    <reaction evidence="6">
        <text>a purine 2'-deoxy-D-ribonucleoside + phosphate = a purine nucleobase + 2-deoxy-alpha-D-ribose 1-phosphate</text>
        <dbReference type="Rhea" id="RHEA:36431"/>
        <dbReference type="ChEBI" id="CHEBI:26386"/>
        <dbReference type="ChEBI" id="CHEBI:43474"/>
        <dbReference type="ChEBI" id="CHEBI:57259"/>
        <dbReference type="ChEBI" id="CHEBI:142361"/>
        <dbReference type="EC" id="2.4.2.1"/>
    </reaction>
</comment>
<dbReference type="Gene3D" id="3.40.50.1580">
    <property type="entry name" value="Nucleoside phosphorylase domain"/>
    <property type="match status" value="1"/>
</dbReference>
<evidence type="ECO:0000313" key="11">
    <source>
        <dbReference type="Proteomes" id="UP000013964"/>
    </source>
</evidence>
<sequence length="269" mass="29332">MQKVNQVSAYLAKEINGPIDIAIILGSGLANLVNDMTIIKEISFTEIPHFTASTVVGHESKLVYGTLMGKRVLALKGRFHYYEGHDIDQVVLPIRVLAKLKVKNLILTNACGGISDYLLPGTLMLIRDQISLFCPSPLRGENYDEFGPRFPDMTNIYHPELLAKAQEVAAKLTIAVQTGVYGYFPGPMYETPAEIGAYQRLGCDAVGMSTVPEAIVAKHAGMKILGLSLITNKAAGIGGNLSHEEVLMIAQQAEVRTITFLKEIIKTVF</sequence>
<dbReference type="eggNOG" id="COG0005">
    <property type="taxonomic scope" value="Bacteria"/>
</dbReference>
<dbReference type="GO" id="GO:0009116">
    <property type="term" value="P:nucleoside metabolic process"/>
    <property type="evidence" value="ECO:0007669"/>
    <property type="project" value="InterPro"/>
</dbReference>
<accession>R4UGL0</accession>
<evidence type="ECO:0000256" key="5">
    <source>
        <dbReference type="ARBA" id="ARBA00022679"/>
    </source>
</evidence>
<evidence type="ECO:0000256" key="6">
    <source>
        <dbReference type="ARBA" id="ARBA00048556"/>
    </source>
</evidence>
<feature type="binding site" evidence="8">
    <location>
        <position position="232"/>
    </location>
    <ligand>
        <name>a purine D-ribonucleoside</name>
        <dbReference type="ChEBI" id="CHEBI:142355"/>
    </ligand>
</feature>
<dbReference type="InterPro" id="IPR035994">
    <property type="entry name" value="Nucleoside_phosphorylase_sf"/>
</dbReference>
<dbReference type="KEGG" id="scr:SCHRY_v1c06890"/>
<dbReference type="STRING" id="1276227.SCHRY_v1c06890"/>
<dbReference type="EC" id="2.4.2.1" evidence="7"/>
<keyword evidence="5 7" id="KW-0808">Transferase</keyword>
<dbReference type="SUPFAM" id="SSF53167">
    <property type="entry name" value="Purine and uridine phosphorylases"/>
    <property type="match status" value="1"/>
</dbReference>
<name>R4UGL0_9MOLU</name>
<organism evidence="10 11">
    <name type="scientific">Spiroplasma chrysopicola DF-1</name>
    <dbReference type="NCBI Taxonomy" id="1276227"/>
    <lineage>
        <taxon>Bacteria</taxon>
        <taxon>Bacillati</taxon>
        <taxon>Mycoplasmatota</taxon>
        <taxon>Mollicutes</taxon>
        <taxon>Entomoplasmatales</taxon>
        <taxon>Spiroplasmataceae</taxon>
        <taxon>Spiroplasma</taxon>
    </lineage>
</organism>
<dbReference type="NCBIfam" id="TIGR01697">
    <property type="entry name" value="PNPH-PUNA-XAPA"/>
    <property type="match status" value="1"/>
</dbReference>
<comment type="pathway">
    <text evidence="2 7">Purine metabolism; purine nucleoside salvage.</text>
</comment>
<dbReference type="HOGENOM" id="CLU_054456_1_2_14"/>
<dbReference type="GO" id="GO:0004731">
    <property type="term" value="F:purine-nucleoside phosphorylase activity"/>
    <property type="evidence" value="ECO:0007669"/>
    <property type="project" value="UniProtKB-EC"/>
</dbReference>
<dbReference type="PIRSF" id="PIRSF000477">
    <property type="entry name" value="PurNPase"/>
    <property type="match status" value="1"/>
</dbReference>
<evidence type="ECO:0000256" key="8">
    <source>
        <dbReference type="PIRSR" id="PIRSR000477-2"/>
    </source>
</evidence>
<evidence type="ECO:0000256" key="2">
    <source>
        <dbReference type="ARBA" id="ARBA00005058"/>
    </source>
</evidence>
<dbReference type="RefSeq" id="WP_016339089.1">
    <property type="nucleotide sequence ID" value="NC_021280.1"/>
</dbReference>
<dbReference type="NCBIfam" id="NF006054">
    <property type="entry name" value="PRK08202.1"/>
    <property type="match status" value="1"/>
</dbReference>
<evidence type="ECO:0000256" key="1">
    <source>
        <dbReference type="ARBA" id="ARBA00002678"/>
    </source>
</evidence>
<dbReference type="PANTHER" id="PTHR11904:SF9">
    <property type="entry name" value="PURINE NUCLEOSIDE PHOSPHORYLASE-RELATED"/>
    <property type="match status" value="1"/>
</dbReference>
<dbReference type="EMBL" id="CP005077">
    <property type="protein sequence ID" value="AGM25265.1"/>
    <property type="molecule type" value="Genomic_DNA"/>
</dbReference>
<evidence type="ECO:0000256" key="3">
    <source>
        <dbReference type="ARBA" id="ARBA00006751"/>
    </source>
</evidence>
<feature type="binding site" evidence="8">
    <location>
        <position position="58"/>
    </location>
    <ligand>
        <name>phosphate</name>
        <dbReference type="ChEBI" id="CHEBI:43474"/>
    </ligand>
</feature>
<dbReference type="AlphaFoldDB" id="R4UGL0"/>
<feature type="domain" description="Nucleoside phosphorylase" evidence="9">
    <location>
        <begin position="20"/>
        <end position="266"/>
    </location>
</feature>
<dbReference type="PATRIC" id="fig|1276227.3.peg.695"/>
<comment type="similarity">
    <text evidence="3 7">Belongs to the PNP/MTAP phosphorylase family.</text>
</comment>
<dbReference type="InterPro" id="IPR000845">
    <property type="entry name" value="Nucleoside_phosphorylase_d"/>
</dbReference>
<evidence type="ECO:0000313" key="10">
    <source>
        <dbReference type="EMBL" id="AGM25265.1"/>
    </source>
</evidence>
<evidence type="ECO:0000256" key="4">
    <source>
        <dbReference type="ARBA" id="ARBA00022676"/>
    </source>
</evidence>
<gene>
    <name evidence="10" type="primary">punA</name>
    <name evidence="10" type="ORF">SCHRY_v1c06890</name>
</gene>